<protein>
    <recommendedName>
        <fullName evidence="1">Reverse transcriptase zinc-binding domain-containing protein</fullName>
    </recommendedName>
</protein>
<feature type="domain" description="Reverse transcriptase zinc-binding" evidence="1">
    <location>
        <begin position="188"/>
        <end position="270"/>
    </location>
</feature>
<evidence type="ECO:0000313" key="2">
    <source>
        <dbReference type="EMBL" id="SPC93884.1"/>
    </source>
</evidence>
<gene>
    <name evidence="2" type="ORF">FSB_LOCUS21766</name>
</gene>
<reference evidence="2" key="1">
    <citation type="submission" date="2018-02" db="EMBL/GenBank/DDBJ databases">
        <authorList>
            <person name="Cohen D.B."/>
            <person name="Kent A.D."/>
        </authorList>
    </citation>
    <scope>NUCLEOTIDE SEQUENCE</scope>
</reference>
<accession>A0A2N9G459</accession>
<dbReference type="Pfam" id="PF13966">
    <property type="entry name" value="zf-RVT"/>
    <property type="match status" value="1"/>
</dbReference>
<dbReference type="PANTHER" id="PTHR36617">
    <property type="entry name" value="PROTEIN, PUTATIVE-RELATED"/>
    <property type="match status" value="1"/>
</dbReference>
<evidence type="ECO:0000259" key="1">
    <source>
        <dbReference type="Pfam" id="PF13966"/>
    </source>
</evidence>
<dbReference type="InterPro" id="IPR026960">
    <property type="entry name" value="RVT-Znf"/>
</dbReference>
<organism evidence="2">
    <name type="scientific">Fagus sylvatica</name>
    <name type="common">Beechnut</name>
    <dbReference type="NCBI Taxonomy" id="28930"/>
    <lineage>
        <taxon>Eukaryota</taxon>
        <taxon>Viridiplantae</taxon>
        <taxon>Streptophyta</taxon>
        <taxon>Embryophyta</taxon>
        <taxon>Tracheophyta</taxon>
        <taxon>Spermatophyta</taxon>
        <taxon>Magnoliopsida</taxon>
        <taxon>eudicotyledons</taxon>
        <taxon>Gunneridae</taxon>
        <taxon>Pentapetalae</taxon>
        <taxon>rosids</taxon>
        <taxon>fabids</taxon>
        <taxon>Fagales</taxon>
        <taxon>Fagaceae</taxon>
        <taxon>Fagus</taxon>
    </lineage>
</organism>
<name>A0A2N9G459_FAGSY</name>
<dbReference type="AlphaFoldDB" id="A0A2N9G459"/>
<dbReference type="PANTHER" id="PTHR36617:SF15">
    <property type="entry name" value="REVERSE TRANSCRIPTASE ZINC-BINDING DOMAIN-CONTAINING PROTEIN"/>
    <property type="match status" value="1"/>
</dbReference>
<dbReference type="EMBL" id="OIVN01001434">
    <property type="protein sequence ID" value="SPC93884.1"/>
    <property type="molecule type" value="Genomic_DNA"/>
</dbReference>
<sequence length="271" mass="31618">MYLSKGGRITLIKSTLSSLPTYFMSLFPIPGFQWLFELIKFRGIFFGEEWEKGRSFIWLTGAREVNGPYGCGLWKHIRKGWRMFARHLHFEVGDGSKTKFWDDVWCGSCSLKHAFPYLYRIARNKDAAVGDLLQFQNGAVTWLIDFIRHVQDWELESVNSLLELLYSSSAKGCEEYRMCWRGGCKDGFQVKAYYRDILPQSGFTLPWKSIWKSKAPPRVAFFVWTAALGRILTTDNLRRRRMIVLDYCWLCKSNGESISHLLLHCSYLTEI</sequence>
<proteinExistence type="predicted"/>